<gene>
    <name evidence="2" type="ORF">Ahy_B07g088694</name>
</gene>
<evidence type="ECO:0000256" key="1">
    <source>
        <dbReference type="SAM" id="SignalP"/>
    </source>
</evidence>
<dbReference type="Proteomes" id="UP000289738">
    <property type="component" value="Chromosome B07"/>
</dbReference>
<accession>A0A444YF67</accession>
<organism evidence="2 3">
    <name type="scientific">Arachis hypogaea</name>
    <name type="common">Peanut</name>
    <dbReference type="NCBI Taxonomy" id="3818"/>
    <lineage>
        <taxon>Eukaryota</taxon>
        <taxon>Viridiplantae</taxon>
        <taxon>Streptophyta</taxon>
        <taxon>Embryophyta</taxon>
        <taxon>Tracheophyta</taxon>
        <taxon>Spermatophyta</taxon>
        <taxon>Magnoliopsida</taxon>
        <taxon>eudicotyledons</taxon>
        <taxon>Gunneridae</taxon>
        <taxon>Pentapetalae</taxon>
        <taxon>rosids</taxon>
        <taxon>fabids</taxon>
        <taxon>Fabales</taxon>
        <taxon>Fabaceae</taxon>
        <taxon>Papilionoideae</taxon>
        <taxon>50 kb inversion clade</taxon>
        <taxon>dalbergioids sensu lato</taxon>
        <taxon>Dalbergieae</taxon>
        <taxon>Pterocarpus clade</taxon>
        <taxon>Arachis</taxon>
    </lineage>
</organism>
<reference evidence="2 3" key="1">
    <citation type="submission" date="2019-01" db="EMBL/GenBank/DDBJ databases">
        <title>Sequencing of cultivated peanut Arachis hypogaea provides insights into genome evolution and oil improvement.</title>
        <authorList>
            <person name="Chen X."/>
        </authorList>
    </citation>
    <scope>NUCLEOTIDE SEQUENCE [LARGE SCALE GENOMIC DNA]</scope>
    <source>
        <strain evidence="3">cv. Fuhuasheng</strain>
        <tissue evidence="2">Leaves</tissue>
    </source>
</reference>
<evidence type="ECO:0000313" key="3">
    <source>
        <dbReference type="Proteomes" id="UP000289738"/>
    </source>
</evidence>
<protein>
    <submittedName>
        <fullName evidence="2">Uncharacterized protein</fullName>
    </submittedName>
</protein>
<name>A0A444YF67_ARAHY</name>
<keyword evidence="1" id="KW-0732">Signal</keyword>
<evidence type="ECO:0000313" key="2">
    <source>
        <dbReference type="EMBL" id="RYR00575.1"/>
    </source>
</evidence>
<feature type="signal peptide" evidence="1">
    <location>
        <begin position="1"/>
        <end position="16"/>
    </location>
</feature>
<keyword evidence="3" id="KW-1185">Reference proteome</keyword>
<dbReference type="AlphaFoldDB" id="A0A444YF67"/>
<sequence length="114" mass="13744">MFFWKMSLLRVKVSFSWPSASAPQRVAEYFGTWVYMELWIKMSSHFVSYSNYPIQDLHEMKRRWLPLKGMNTFMYQQLTVSGSQGMFERVSHLSRKHNNLHIPVFFSFSFQKVF</sequence>
<comment type="caution">
    <text evidence="2">The sequence shown here is derived from an EMBL/GenBank/DDBJ whole genome shotgun (WGS) entry which is preliminary data.</text>
</comment>
<dbReference type="EMBL" id="SDMP01000017">
    <property type="protein sequence ID" value="RYR00575.1"/>
    <property type="molecule type" value="Genomic_DNA"/>
</dbReference>
<feature type="chain" id="PRO_5019066603" evidence="1">
    <location>
        <begin position="17"/>
        <end position="114"/>
    </location>
</feature>
<proteinExistence type="predicted"/>